<reference evidence="4" key="1">
    <citation type="journal article" date="2014" name="Cell">
        <title>The Architecture of a Scrambled Genome Reveals Massive Levels of Genomic Rearrangement during Development.</title>
        <authorList>
            <person name="Chen X."/>
            <person name="Bracht J.R."/>
            <person name="Goldman A.D."/>
            <person name="Dolzhenko E."/>
            <person name="Clay D.M."/>
            <person name="Swart E.C."/>
            <person name="Perlman D.H."/>
            <person name="Doak T.G."/>
            <person name="Stuart A."/>
            <person name="Amemiya C.T."/>
            <person name="Sebra R.P."/>
            <person name="Landweber L.F."/>
        </authorList>
    </citation>
    <scope>NUCLEOTIDE SEQUENCE [LARGE SCALE GENOMIC DNA]</scope>
    <source>
        <strain evidence="4">JRB310</strain>
    </source>
</reference>
<dbReference type="AlphaFoldDB" id="A0A073HZV5"/>
<organism evidence="3 4">
    <name type="scientific">Oxytricha trifallax</name>
    <dbReference type="NCBI Taxonomy" id="1172189"/>
    <lineage>
        <taxon>Eukaryota</taxon>
        <taxon>Sar</taxon>
        <taxon>Alveolata</taxon>
        <taxon>Ciliophora</taxon>
        <taxon>Intramacronucleata</taxon>
        <taxon>Spirotrichea</taxon>
        <taxon>Stichotrichia</taxon>
        <taxon>Sporadotrichida</taxon>
        <taxon>Oxytrichidae</taxon>
        <taxon>Oxytrichinae</taxon>
        <taxon>Oxytricha</taxon>
    </lineage>
</organism>
<sequence>MIGLIEDYQTSKHDKQKREEIKNQKKTLKQFRQQQAEEGAKEYKFFRDLKNSKIQKERNPSYKDIENPEIEDFQKCLNQFKQVSSKKINLPKINIAGLESKVKKENLQVQKQVERKYDDFIEHGIIKKRKYVRTKNSKSTTAGPTVDKQQVVPEPKLGRKALRKLQEKEDKLKMQQELIERQKAQQEPKQSTGFFINENIEELSNFFSAHENKIQNLNQNVQQQSDSRTILEMFNQQQDINRDPASLFQDCVQEKQKVKEAIVVKTDPEGKILKDNFLVSKFLDKIQQLNLQFNLMENKLGQAFAKCQEFINSSRITCDKIQKNLEQKIDIILRKFKGSLESTVYNIQAQNKMEEFDQLYKIDFNYLWNMSQFFSKNLDQINKFQLRSINVEYNLQFNTQKEQILIDDKINKSVQYDNVIAELEKNIYAFQSESQVDLIKICKTEGDLYHLKHQASIKSRVVFLTLDEERIICNNQVYLISDTKRPIQELDFSDSITSSLQFCPGSIITGTESSLKLLIWNWDGDQYQLVRKRAVYPGQKEYGVFLLQRNPFLQNSIMMVGGTSQIVQLEVVNEDFITASKKVLAQLCKSIINYKLLNPDRIIVLGEQCVSLINTQNLNLIKSVRRHSTLSKTLIIPNIFNLFNMSIVFIENQNALQIADLGEHSNFCEFVEGLGNNRVLLQVPNQDSSVAVVITQDIKGKLGIMELCEI</sequence>
<comment type="caution">
    <text evidence="3">The sequence shown here is derived from an EMBL/GenBank/DDBJ whole genome shotgun (WGS) entry which is preliminary data.</text>
</comment>
<dbReference type="EMBL" id="ARYC01004717">
    <property type="protein sequence ID" value="KEJ82761.1"/>
    <property type="molecule type" value="Genomic_DNA"/>
</dbReference>
<proteinExistence type="predicted"/>
<dbReference type="Proteomes" id="UP000053232">
    <property type="component" value="Unassembled WGS sequence"/>
</dbReference>
<evidence type="ECO:0000313" key="3">
    <source>
        <dbReference type="EMBL" id="KEJ82761.1"/>
    </source>
</evidence>
<protein>
    <submittedName>
        <fullName evidence="3">Uncharacterized protein</fullName>
    </submittedName>
</protein>
<evidence type="ECO:0000256" key="2">
    <source>
        <dbReference type="SAM" id="MobiDB-lite"/>
    </source>
</evidence>
<feature type="compositionally biased region" description="Basic and acidic residues" evidence="2">
    <location>
        <begin position="9"/>
        <end position="23"/>
    </location>
</feature>
<name>A0A073HZV5_9SPIT</name>
<evidence type="ECO:0000256" key="1">
    <source>
        <dbReference type="SAM" id="Coils"/>
    </source>
</evidence>
<feature type="coiled-coil region" evidence="1">
    <location>
        <begin position="162"/>
        <end position="227"/>
    </location>
</feature>
<keyword evidence="4" id="KW-1185">Reference proteome</keyword>
<feature type="region of interest" description="Disordered" evidence="2">
    <location>
        <begin position="1"/>
        <end position="39"/>
    </location>
</feature>
<keyword evidence="1" id="KW-0175">Coiled coil</keyword>
<gene>
    <name evidence="3" type="ORF">OXYTRIMIC_682</name>
</gene>
<evidence type="ECO:0000313" key="4">
    <source>
        <dbReference type="Proteomes" id="UP000053232"/>
    </source>
</evidence>
<accession>A0A073HZV5</accession>